<dbReference type="GO" id="GO:0000977">
    <property type="term" value="F:RNA polymerase II transcription regulatory region sequence-specific DNA binding"/>
    <property type="evidence" value="ECO:0000318"/>
    <property type="project" value="GO_Central"/>
</dbReference>
<evidence type="ECO:0000256" key="2">
    <source>
        <dbReference type="ARBA" id="ARBA00023015"/>
    </source>
</evidence>
<dbReference type="STRING" id="2711.A0A067DMC3"/>
<keyword evidence="4" id="KW-0804">Transcription</keyword>
<dbReference type="InterPro" id="IPR036638">
    <property type="entry name" value="HLH_DNA-bd_sf"/>
</dbReference>
<proteinExistence type="predicted"/>
<comment type="subcellular location">
    <subcellularLocation>
        <location evidence="1">Nucleus</location>
    </subcellularLocation>
</comment>
<feature type="domain" description="BHLH" evidence="7">
    <location>
        <begin position="64"/>
        <end position="116"/>
    </location>
</feature>
<keyword evidence="9" id="KW-1185">Reference proteome</keyword>
<gene>
    <name evidence="8" type="ORF">CISIN_1g025477mg</name>
</gene>
<keyword evidence="2" id="KW-0805">Transcription regulation</keyword>
<dbReference type="SMART" id="SM00353">
    <property type="entry name" value="HLH"/>
    <property type="match status" value="1"/>
</dbReference>
<dbReference type="Gene3D" id="4.10.280.10">
    <property type="entry name" value="Helix-loop-helix DNA-binding domain"/>
    <property type="match status" value="1"/>
</dbReference>
<feature type="compositionally biased region" description="Low complexity" evidence="6">
    <location>
        <begin position="34"/>
        <end position="45"/>
    </location>
</feature>
<dbReference type="InterPro" id="IPR011598">
    <property type="entry name" value="bHLH_dom"/>
</dbReference>
<evidence type="ECO:0000256" key="4">
    <source>
        <dbReference type="ARBA" id="ARBA00023163"/>
    </source>
</evidence>
<dbReference type="FunFam" id="4.10.280.10:FF:000074">
    <property type="entry name" value="Transcription factor ORG2"/>
    <property type="match status" value="1"/>
</dbReference>
<evidence type="ECO:0000313" key="9">
    <source>
        <dbReference type="Proteomes" id="UP000027120"/>
    </source>
</evidence>
<dbReference type="GO" id="GO:0000981">
    <property type="term" value="F:DNA-binding transcription factor activity, RNA polymerase II-specific"/>
    <property type="evidence" value="ECO:0000318"/>
    <property type="project" value="GO_Central"/>
</dbReference>
<dbReference type="GO" id="GO:0090575">
    <property type="term" value="C:RNA polymerase II transcription regulator complex"/>
    <property type="evidence" value="ECO:0000318"/>
    <property type="project" value="GO_Central"/>
</dbReference>
<feature type="region of interest" description="Disordered" evidence="6">
    <location>
        <begin position="34"/>
        <end position="59"/>
    </location>
</feature>
<evidence type="ECO:0000256" key="5">
    <source>
        <dbReference type="ARBA" id="ARBA00023242"/>
    </source>
</evidence>
<protein>
    <recommendedName>
        <fullName evidence="7">BHLH domain-containing protein</fullName>
    </recommendedName>
</protein>
<keyword evidence="5" id="KW-0539">Nucleus</keyword>
<evidence type="ECO:0000256" key="3">
    <source>
        <dbReference type="ARBA" id="ARBA00023125"/>
    </source>
</evidence>
<accession>A0A067DMC3</accession>
<evidence type="ECO:0000313" key="8">
    <source>
        <dbReference type="EMBL" id="KDO40152.1"/>
    </source>
</evidence>
<dbReference type="PaxDb" id="2711-XP_006494391.1"/>
<dbReference type="AlphaFoldDB" id="A0A067DMC3"/>
<dbReference type="InterPro" id="IPR015660">
    <property type="entry name" value="MASH1/Ascl1a-like"/>
</dbReference>
<dbReference type="eggNOG" id="ENOG502RXMR">
    <property type="taxonomic scope" value="Eukaryota"/>
</dbReference>
<dbReference type="EMBL" id="KK786101">
    <property type="protein sequence ID" value="KDO40152.1"/>
    <property type="molecule type" value="Genomic_DNA"/>
</dbReference>
<dbReference type="GO" id="GO:0010106">
    <property type="term" value="P:cellular response to iron ion starvation"/>
    <property type="evidence" value="ECO:0007669"/>
    <property type="project" value="UniProtKB-ARBA"/>
</dbReference>
<dbReference type="PANTHER" id="PTHR13935:SF41">
    <property type="entry name" value="TRANSCRIPTION FACTOR ORG2-RELATED"/>
    <property type="match status" value="1"/>
</dbReference>
<evidence type="ECO:0000256" key="6">
    <source>
        <dbReference type="SAM" id="MobiDB-lite"/>
    </source>
</evidence>
<dbReference type="GO" id="GO:0006357">
    <property type="term" value="P:regulation of transcription by RNA polymerase II"/>
    <property type="evidence" value="ECO:0000318"/>
    <property type="project" value="GO_Central"/>
</dbReference>
<dbReference type="Proteomes" id="UP000027120">
    <property type="component" value="Unassembled WGS sequence"/>
</dbReference>
<dbReference type="PANTHER" id="PTHR13935">
    <property type="entry name" value="ACHAETE-SCUTE TRANSCRIPTION FACTOR-RELATED"/>
    <property type="match status" value="1"/>
</dbReference>
<evidence type="ECO:0000256" key="1">
    <source>
        <dbReference type="ARBA" id="ARBA00004123"/>
    </source>
</evidence>
<name>A0A067DMC3_CITSI</name>
<reference evidence="8 9" key="1">
    <citation type="submission" date="2014-04" db="EMBL/GenBank/DDBJ databases">
        <authorList>
            <consortium name="International Citrus Genome Consortium"/>
            <person name="Gmitter F."/>
            <person name="Chen C."/>
            <person name="Farmerie W."/>
            <person name="Harkins T."/>
            <person name="Desany B."/>
            <person name="Mohiuddin M."/>
            <person name="Kodira C."/>
            <person name="Borodovsky M."/>
            <person name="Lomsadze A."/>
            <person name="Burns P."/>
            <person name="Jenkins J."/>
            <person name="Prochnik S."/>
            <person name="Shu S."/>
            <person name="Chapman J."/>
            <person name="Pitluck S."/>
            <person name="Schmutz J."/>
            <person name="Rokhsar D."/>
        </authorList>
    </citation>
    <scope>NUCLEOTIDE SEQUENCE</scope>
</reference>
<dbReference type="Pfam" id="PF00010">
    <property type="entry name" value="HLH"/>
    <property type="match status" value="1"/>
</dbReference>
<dbReference type="SMR" id="A0A067DMC3"/>
<dbReference type="SUPFAM" id="SSF47459">
    <property type="entry name" value="HLH, helix-loop-helix DNA-binding domain"/>
    <property type="match status" value="1"/>
</dbReference>
<organism evidence="8 9">
    <name type="scientific">Citrus sinensis</name>
    <name type="common">Sweet orange</name>
    <name type="synonym">Citrus aurantium var. sinensis</name>
    <dbReference type="NCBI Taxonomy" id="2711"/>
    <lineage>
        <taxon>Eukaryota</taxon>
        <taxon>Viridiplantae</taxon>
        <taxon>Streptophyta</taxon>
        <taxon>Embryophyta</taxon>
        <taxon>Tracheophyta</taxon>
        <taxon>Spermatophyta</taxon>
        <taxon>Magnoliopsida</taxon>
        <taxon>eudicotyledons</taxon>
        <taxon>Gunneridae</taxon>
        <taxon>Pentapetalae</taxon>
        <taxon>rosids</taxon>
        <taxon>malvids</taxon>
        <taxon>Sapindales</taxon>
        <taxon>Rutaceae</taxon>
        <taxon>Aurantioideae</taxon>
        <taxon>Citrus</taxon>
    </lineage>
</organism>
<dbReference type="PROSITE" id="PS50888">
    <property type="entry name" value="BHLH"/>
    <property type="match status" value="1"/>
</dbReference>
<keyword evidence="3" id="KW-0238">DNA-binding</keyword>
<dbReference type="GO" id="GO:0046983">
    <property type="term" value="F:protein dimerization activity"/>
    <property type="evidence" value="ECO:0007669"/>
    <property type="project" value="InterPro"/>
</dbReference>
<sequence length="252" mass="28838">MCALFPPFFPSLGWPLEINPICHQQDYITETIEESPQFPQESEPQAEFDRSASFSANSGDPTMVKKLYHNASERDRRKKINSLYSSLRSLLPVADQTKKLSIPATVSRVLKYIPELQQQVERLMQKKEELLSKISKPGEISHQQHQRKIAIGSSLASISASRLSDMEILIQISSYKVHKCPLSKILFNLEEDGLVLVNASFFESFQGRVFYNLHLQVKSTYGLDCEVLNEKLKSFYNEKREDLFPSNFGCKN</sequence>
<evidence type="ECO:0000259" key="7">
    <source>
        <dbReference type="PROSITE" id="PS50888"/>
    </source>
</evidence>